<feature type="transmembrane region" description="Helical" evidence="2">
    <location>
        <begin position="118"/>
        <end position="135"/>
    </location>
</feature>
<feature type="transmembrane region" description="Helical" evidence="2">
    <location>
        <begin position="206"/>
        <end position="225"/>
    </location>
</feature>
<feature type="compositionally biased region" description="Basic and acidic residues" evidence="1">
    <location>
        <begin position="36"/>
        <end position="58"/>
    </location>
</feature>
<reference evidence="3 4" key="1">
    <citation type="submission" date="2019-08" db="EMBL/GenBank/DDBJ databases">
        <title>In-depth cultivation of the pig gut microbiome towards novel bacterial diversity and tailored functional studies.</title>
        <authorList>
            <person name="Wylensek D."/>
            <person name="Hitch T.C.A."/>
            <person name="Clavel T."/>
        </authorList>
    </citation>
    <scope>NUCLEOTIDE SEQUENCE [LARGE SCALE GENOMIC DNA]</scope>
    <source>
        <strain evidence="3 4">RF-GAM-744-WT-7</strain>
    </source>
</reference>
<keyword evidence="2" id="KW-0472">Membrane</keyword>
<dbReference type="RefSeq" id="WP_154542654.1">
    <property type="nucleotide sequence ID" value="NZ_VUMY01000001.1"/>
</dbReference>
<dbReference type="EMBL" id="VUMY01000001">
    <property type="protein sequence ID" value="MST48715.1"/>
    <property type="molecule type" value="Genomic_DNA"/>
</dbReference>
<feature type="transmembrane region" description="Helical" evidence="2">
    <location>
        <begin position="262"/>
        <end position="287"/>
    </location>
</feature>
<feature type="transmembrane region" description="Helical" evidence="2">
    <location>
        <begin position="141"/>
        <end position="157"/>
    </location>
</feature>
<dbReference type="InterPro" id="IPR008535">
    <property type="entry name" value="DUF817"/>
</dbReference>
<feature type="transmembrane region" description="Helical" evidence="2">
    <location>
        <begin position="231"/>
        <end position="250"/>
    </location>
</feature>
<keyword evidence="4" id="KW-1185">Reference proteome</keyword>
<organism evidence="3 4">
    <name type="scientific">Mobiluncus porci</name>
    <dbReference type="NCBI Taxonomy" id="2652278"/>
    <lineage>
        <taxon>Bacteria</taxon>
        <taxon>Bacillati</taxon>
        <taxon>Actinomycetota</taxon>
        <taxon>Actinomycetes</taxon>
        <taxon>Actinomycetales</taxon>
        <taxon>Actinomycetaceae</taxon>
        <taxon>Mobiluncus</taxon>
    </lineage>
</organism>
<dbReference type="Pfam" id="PF05675">
    <property type="entry name" value="DUF817"/>
    <property type="match status" value="1"/>
</dbReference>
<protein>
    <submittedName>
        <fullName evidence="3">DUF817 domain-containing protein</fullName>
    </submittedName>
</protein>
<dbReference type="Proteomes" id="UP000442535">
    <property type="component" value="Unassembled WGS sequence"/>
</dbReference>
<feature type="transmembrane region" description="Helical" evidence="2">
    <location>
        <begin position="302"/>
        <end position="322"/>
    </location>
</feature>
<name>A0A7K0K117_9ACTO</name>
<evidence type="ECO:0000313" key="3">
    <source>
        <dbReference type="EMBL" id="MST48715.1"/>
    </source>
</evidence>
<proteinExistence type="predicted"/>
<evidence type="ECO:0000256" key="2">
    <source>
        <dbReference type="SAM" id="Phobius"/>
    </source>
</evidence>
<feature type="region of interest" description="Disordered" evidence="1">
    <location>
        <begin position="1"/>
        <end position="62"/>
    </location>
</feature>
<gene>
    <name evidence="3" type="ORF">FYJ63_00315</name>
</gene>
<evidence type="ECO:0000256" key="1">
    <source>
        <dbReference type="SAM" id="MobiDB-lite"/>
    </source>
</evidence>
<keyword evidence="2" id="KW-0812">Transmembrane</keyword>
<keyword evidence="2" id="KW-1133">Transmembrane helix</keyword>
<accession>A0A7K0K117</accession>
<comment type="caution">
    <text evidence="3">The sequence shown here is derived from an EMBL/GenBank/DDBJ whole genome shotgun (WGS) entry which is preliminary data.</text>
</comment>
<dbReference type="AlphaFoldDB" id="A0A7K0K117"/>
<feature type="transmembrane region" description="Helical" evidence="2">
    <location>
        <begin position="83"/>
        <end position="106"/>
    </location>
</feature>
<evidence type="ECO:0000313" key="4">
    <source>
        <dbReference type="Proteomes" id="UP000442535"/>
    </source>
</evidence>
<sequence length="342" mass="38560">MESFAEPNEVEKPENSAPSGALAGSSQPVETPPVEARPKEVRSDKTRSDNTLTDETKQSKYPKWRPPLSKLAILPAQLWRFGWLQALSCLFPGLIFLGLAAAHLIWKHFDPPIARYDALLIYVILVQIAFIVFKLETWRELLVICAFHLIGLALEIFKTHIGSWSYPDPGIVKLAGVPIFSGFMYASVGSYICQAFRRFDLRINRFHWIGVSLLAVAAYANFYTHHWIPDLRWWIAAGFLIALVPSKIFFTVGKERYWMPAALSFILIGTFLWLAENAATFLGAWAYPNQLHGWEMVHVGKLGSWSLLVTLSFVLVAAVKVWEGKFYPDAHGFVTSEDSDGD</sequence>